<dbReference type="Proteomes" id="UP000526408">
    <property type="component" value="Unassembled WGS sequence"/>
</dbReference>
<dbReference type="AlphaFoldDB" id="A0A7X6K088"/>
<gene>
    <name evidence="2" type="ORF">HCU73_13390</name>
</gene>
<dbReference type="EMBL" id="JAAZQQ010000004">
    <property type="protein sequence ID" value="NKX45583.1"/>
    <property type="molecule type" value="Genomic_DNA"/>
</dbReference>
<protein>
    <submittedName>
        <fullName evidence="2">Uncharacterized protein</fullName>
    </submittedName>
</protein>
<keyword evidence="1" id="KW-0472">Membrane</keyword>
<accession>A0A7X6K088</accession>
<sequence>MMLKIVSLFLIFMAVLAMFGRLRWPRIGRRGDRAGGLPKPRLCPDCGRYNLRGGPCRHCTKGQG</sequence>
<evidence type="ECO:0000313" key="2">
    <source>
        <dbReference type="EMBL" id="NKX45583.1"/>
    </source>
</evidence>
<evidence type="ECO:0000313" key="3">
    <source>
        <dbReference type="Proteomes" id="UP000526408"/>
    </source>
</evidence>
<keyword evidence="1" id="KW-0812">Transmembrane</keyword>
<name>A0A7X6K088_9RHOB</name>
<keyword evidence="3" id="KW-1185">Reference proteome</keyword>
<feature type="transmembrane region" description="Helical" evidence="1">
    <location>
        <begin position="6"/>
        <end position="24"/>
    </location>
</feature>
<keyword evidence="1" id="KW-1133">Transmembrane helix</keyword>
<comment type="caution">
    <text evidence="2">The sequence shown here is derived from an EMBL/GenBank/DDBJ whole genome shotgun (WGS) entry which is preliminary data.</text>
</comment>
<proteinExistence type="predicted"/>
<reference evidence="2 3" key="1">
    <citation type="submission" date="2020-04" db="EMBL/GenBank/DDBJ databases">
        <authorList>
            <person name="Yoon J."/>
        </authorList>
    </citation>
    <scope>NUCLEOTIDE SEQUENCE [LARGE SCALE GENOMIC DNA]</scope>
    <source>
        <strain evidence="2 3">KMU-115</strain>
    </source>
</reference>
<organism evidence="2 3">
    <name type="scientific">Roseicyclus persicicus</name>
    <dbReference type="NCBI Taxonomy" id="2650661"/>
    <lineage>
        <taxon>Bacteria</taxon>
        <taxon>Pseudomonadati</taxon>
        <taxon>Pseudomonadota</taxon>
        <taxon>Alphaproteobacteria</taxon>
        <taxon>Rhodobacterales</taxon>
        <taxon>Roseobacteraceae</taxon>
        <taxon>Roseicyclus</taxon>
    </lineage>
</organism>
<evidence type="ECO:0000256" key="1">
    <source>
        <dbReference type="SAM" id="Phobius"/>
    </source>
</evidence>